<keyword evidence="5" id="KW-0067">ATP-binding</keyword>
<evidence type="ECO:0000256" key="1">
    <source>
        <dbReference type="ARBA" id="ARBA00022741"/>
    </source>
</evidence>
<name>A0A366KDQ0_9BIFI</name>
<evidence type="ECO:0000313" key="10">
    <source>
        <dbReference type="EMBL" id="RBP99856.1"/>
    </source>
</evidence>
<dbReference type="Pfam" id="PF21530">
    <property type="entry name" value="Pif1_2B_dom"/>
    <property type="match status" value="1"/>
</dbReference>
<evidence type="ECO:0000259" key="9">
    <source>
        <dbReference type="SMART" id="SM00382"/>
    </source>
</evidence>
<protein>
    <submittedName>
        <fullName evidence="10">ATP-dependent endonuclease</fullName>
    </submittedName>
</protein>
<evidence type="ECO:0000313" key="11">
    <source>
        <dbReference type="Proteomes" id="UP000252345"/>
    </source>
</evidence>
<keyword evidence="10" id="KW-0540">Nuclease</keyword>
<keyword evidence="7" id="KW-0234">DNA repair</keyword>
<keyword evidence="1" id="KW-0547">Nucleotide-binding</keyword>
<dbReference type="SUPFAM" id="SSF52540">
    <property type="entry name" value="P-loop containing nucleoside triphosphate hydrolases"/>
    <property type="match status" value="2"/>
</dbReference>
<evidence type="ECO:0000256" key="4">
    <source>
        <dbReference type="ARBA" id="ARBA00022806"/>
    </source>
</evidence>
<evidence type="ECO:0000256" key="6">
    <source>
        <dbReference type="ARBA" id="ARBA00023125"/>
    </source>
</evidence>
<evidence type="ECO:0000256" key="8">
    <source>
        <dbReference type="ARBA" id="ARBA00023235"/>
    </source>
</evidence>
<dbReference type="InterPro" id="IPR003593">
    <property type="entry name" value="AAA+_ATPase"/>
</dbReference>
<keyword evidence="3" id="KW-0378">Hydrolase</keyword>
<dbReference type="PANTHER" id="PTHR47642">
    <property type="entry name" value="ATP-DEPENDENT DNA HELICASE"/>
    <property type="match status" value="1"/>
</dbReference>
<evidence type="ECO:0000256" key="7">
    <source>
        <dbReference type="ARBA" id="ARBA00023204"/>
    </source>
</evidence>
<dbReference type="GO" id="GO:0003678">
    <property type="term" value="F:DNA helicase activity"/>
    <property type="evidence" value="ECO:0007669"/>
    <property type="project" value="InterPro"/>
</dbReference>
<keyword evidence="2" id="KW-0227">DNA damage</keyword>
<keyword evidence="11" id="KW-1185">Reference proteome</keyword>
<reference evidence="10 11" key="1">
    <citation type="submission" date="2017-10" db="EMBL/GenBank/DDBJ databases">
        <title>Bifidobacterium xylocopum sp. nov. and Bifidobacterium aemilianum sp. nov., from the carpenter bee (Xylocopa violacea) digestive tract.</title>
        <authorList>
            <person name="Alberoni D."/>
            <person name="Baffoni L."/>
            <person name="Di Gioia D."/>
            <person name="Gaggia F."/>
            <person name="Biavati B."/>
        </authorList>
    </citation>
    <scope>NUCLEOTIDE SEQUENCE [LARGE SCALE GENOMIC DNA]</scope>
    <source>
        <strain evidence="10 11">XV2</strain>
    </source>
</reference>
<dbReference type="OrthoDB" id="9763659at2"/>
<dbReference type="Gene3D" id="3.40.50.300">
    <property type="entry name" value="P-loop containing nucleotide triphosphate hydrolases"/>
    <property type="match status" value="2"/>
</dbReference>
<keyword evidence="10" id="KW-0255">Endonuclease</keyword>
<sequence>MQQSEALTILDAGANAFITGAPGAGKTYVLNEFIARARKRGATVAVTASTGIAATHIDGQTIHSWSGVGISKVMTANLLKRIRSRRKRQIGGADVLVIDEVSMMHAWLFDMVDQVCRAVRRSPEPFGGLQVVLSGDFFQLPPVSRSGRDNDLIAANPEFQASRAAYAEAGKDPEGFVTESLVWPELEPVVCYLTEQHRQDDGQLLTVLTDIREGAVSQEDHEVLAGRLGTGPEPGQVAVHLFPVNRQADSLNDLRLSQIVEEPHEYMATQTGDPKLVERLKKNMLAPECLQLKTGAAVMALRNDQDHQYVNGSIGKVKGFTPRATSKAKGGWPIVAFENGNTVTMKPAAWEMMDGDTLLAAVNQVPLRCAWAITIHKSQGMTLDAAVMDLRRTFAPGMGYVALSRVEALDGLYLQGINEHAFLVSPEAVILDSRLRANSQAACARLADEGSDSFTKQAIGQAEDEFGQDVLF</sequence>
<dbReference type="GO" id="GO:0000723">
    <property type="term" value="P:telomere maintenance"/>
    <property type="evidence" value="ECO:0007669"/>
    <property type="project" value="InterPro"/>
</dbReference>
<organism evidence="10 11">
    <name type="scientific">Bifidobacterium xylocopae</name>
    <dbReference type="NCBI Taxonomy" id="2493119"/>
    <lineage>
        <taxon>Bacteria</taxon>
        <taxon>Bacillati</taxon>
        <taxon>Actinomycetota</taxon>
        <taxon>Actinomycetes</taxon>
        <taxon>Bifidobacteriales</taxon>
        <taxon>Bifidobacteriaceae</taxon>
        <taxon>Bifidobacterium</taxon>
    </lineage>
</organism>
<dbReference type="CDD" id="cd18037">
    <property type="entry name" value="DEXSc_Pif1_like"/>
    <property type="match status" value="1"/>
</dbReference>
<keyword evidence="6" id="KW-0238">DNA-binding</keyword>
<dbReference type="GO" id="GO:0006281">
    <property type="term" value="P:DNA repair"/>
    <property type="evidence" value="ECO:0007669"/>
    <property type="project" value="InterPro"/>
</dbReference>
<dbReference type="AlphaFoldDB" id="A0A366KDQ0"/>
<dbReference type="GO" id="GO:0004519">
    <property type="term" value="F:endonuclease activity"/>
    <property type="evidence" value="ECO:0007669"/>
    <property type="project" value="UniProtKB-KW"/>
</dbReference>
<dbReference type="InterPro" id="IPR049163">
    <property type="entry name" value="Pif1-like_2B_dom"/>
</dbReference>
<evidence type="ECO:0000256" key="5">
    <source>
        <dbReference type="ARBA" id="ARBA00022840"/>
    </source>
</evidence>
<dbReference type="RefSeq" id="WP_113852952.1">
    <property type="nucleotide sequence ID" value="NZ_PDCH01000002.1"/>
</dbReference>
<accession>A0A366KDQ0</accession>
<keyword evidence="8" id="KW-0413">Isomerase</keyword>
<dbReference type="InterPro" id="IPR027417">
    <property type="entry name" value="P-loop_NTPase"/>
</dbReference>
<dbReference type="EMBL" id="PDCH01000002">
    <property type="protein sequence ID" value="RBP99856.1"/>
    <property type="molecule type" value="Genomic_DNA"/>
</dbReference>
<comment type="caution">
    <text evidence="10">The sequence shown here is derived from an EMBL/GenBank/DDBJ whole genome shotgun (WGS) entry which is preliminary data.</text>
</comment>
<dbReference type="Proteomes" id="UP000252345">
    <property type="component" value="Unassembled WGS sequence"/>
</dbReference>
<keyword evidence="4" id="KW-0347">Helicase</keyword>
<dbReference type="InterPro" id="IPR051055">
    <property type="entry name" value="PIF1_helicase"/>
</dbReference>
<dbReference type="CDD" id="cd18809">
    <property type="entry name" value="SF1_C_RecD"/>
    <property type="match status" value="1"/>
</dbReference>
<feature type="domain" description="AAA+ ATPase" evidence="9">
    <location>
        <begin position="12"/>
        <end position="158"/>
    </location>
</feature>
<dbReference type="InterPro" id="IPR010285">
    <property type="entry name" value="DNA_helicase_pif1-like_DEAD"/>
</dbReference>
<gene>
    <name evidence="10" type="ORF">CRD59_02150</name>
</gene>
<dbReference type="SMART" id="SM00382">
    <property type="entry name" value="AAA"/>
    <property type="match status" value="1"/>
</dbReference>
<evidence type="ECO:0000256" key="2">
    <source>
        <dbReference type="ARBA" id="ARBA00022763"/>
    </source>
</evidence>
<proteinExistence type="predicted"/>
<evidence type="ECO:0000256" key="3">
    <source>
        <dbReference type="ARBA" id="ARBA00022801"/>
    </source>
</evidence>
<dbReference type="PANTHER" id="PTHR47642:SF5">
    <property type="entry name" value="ATP-DEPENDENT DNA HELICASE"/>
    <property type="match status" value="1"/>
</dbReference>
<dbReference type="Pfam" id="PF05970">
    <property type="entry name" value="PIF1"/>
    <property type="match status" value="1"/>
</dbReference>